<gene>
    <name evidence="2" type="ORF">MUY34_09605</name>
</gene>
<dbReference type="EMBL" id="JALPQF010000008">
    <property type="protein sequence ID" value="MCK8480878.1"/>
    <property type="molecule type" value="Genomic_DNA"/>
</dbReference>
<feature type="signal peptide" evidence="1">
    <location>
        <begin position="1"/>
        <end position="20"/>
    </location>
</feature>
<evidence type="ECO:0000313" key="3">
    <source>
        <dbReference type="Proteomes" id="UP001203687"/>
    </source>
</evidence>
<evidence type="ECO:0000256" key="1">
    <source>
        <dbReference type="SAM" id="SignalP"/>
    </source>
</evidence>
<feature type="chain" id="PRO_5046821382" description="DUF541 domain-containing protein" evidence="1">
    <location>
        <begin position="21"/>
        <end position="122"/>
    </location>
</feature>
<keyword evidence="3" id="KW-1185">Reference proteome</keyword>
<proteinExistence type="predicted"/>
<accession>A0ABT0H943</accession>
<keyword evidence="1" id="KW-0732">Signal</keyword>
<reference evidence="2" key="1">
    <citation type="submission" date="2022-04" db="EMBL/GenBank/DDBJ databases">
        <authorList>
            <person name="Ren T."/>
        </authorList>
    </citation>
    <scope>NUCLEOTIDE SEQUENCE</scope>
    <source>
        <strain evidence="2">F63249</strain>
    </source>
</reference>
<dbReference type="RefSeq" id="WP_248412893.1">
    <property type="nucleotide sequence ID" value="NZ_JALPQF010000008.1"/>
</dbReference>
<evidence type="ECO:0000313" key="2">
    <source>
        <dbReference type="EMBL" id="MCK8480878.1"/>
    </source>
</evidence>
<sequence length="122" mass="13373">MKTVITIIGLLITTLGFSQANNIEANFTTQDTKIRNLNVSVSVDSAEDVASTFNMKDIKTILNEVADNEAVSFEITCNGDVMSNGAKSTVSYRVNGNTKDIKGFLKSVKKIRKAAIKYYNNK</sequence>
<comment type="caution">
    <text evidence="2">The sequence shown here is derived from an EMBL/GenBank/DDBJ whole genome shotgun (WGS) entry which is preliminary data.</text>
</comment>
<evidence type="ECO:0008006" key="4">
    <source>
        <dbReference type="Google" id="ProtNLM"/>
    </source>
</evidence>
<protein>
    <recommendedName>
        <fullName evidence="4">DUF541 domain-containing protein</fullName>
    </recommendedName>
</protein>
<organism evidence="2 3">
    <name type="scientific">Psychroserpens algicola</name>
    <dbReference type="NCBI Taxonomy" id="1719034"/>
    <lineage>
        <taxon>Bacteria</taxon>
        <taxon>Pseudomonadati</taxon>
        <taxon>Bacteroidota</taxon>
        <taxon>Flavobacteriia</taxon>
        <taxon>Flavobacteriales</taxon>
        <taxon>Flavobacteriaceae</taxon>
        <taxon>Psychroserpens</taxon>
    </lineage>
</organism>
<name>A0ABT0H943_9FLAO</name>
<dbReference type="Proteomes" id="UP001203687">
    <property type="component" value="Unassembled WGS sequence"/>
</dbReference>